<dbReference type="Proteomes" id="UP001297092">
    <property type="component" value="Unassembled WGS sequence"/>
</dbReference>
<evidence type="ECO:0000313" key="2">
    <source>
        <dbReference type="EMBL" id="MBT0606647.1"/>
    </source>
</evidence>
<dbReference type="EMBL" id="JAHCTB010000001">
    <property type="protein sequence ID" value="MBT0606647.1"/>
    <property type="molecule type" value="Genomic_DNA"/>
</dbReference>
<keyword evidence="1" id="KW-0812">Transmembrane</keyword>
<gene>
    <name evidence="2" type="ORF">KIV10_00495</name>
</gene>
<name>A0ABS5S0B5_9FLAO</name>
<keyword evidence="1" id="KW-0472">Membrane</keyword>
<organism evidence="2 3">
    <name type="scientific">Aequorivita echinoideorum</name>
    <dbReference type="NCBI Taxonomy" id="1549647"/>
    <lineage>
        <taxon>Bacteria</taxon>
        <taxon>Pseudomonadati</taxon>
        <taxon>Bacteroidota</taxon>
        <taxon>Flavobacteriia</taxon>
        <taxon>Flavobacteriales</taxon>
        <taxon>Flavobacteriaceae</taxon>
        <taxon>Aequorivita</taxon>
    </lineage>
</organism>
<accession>A0ABS5S0B5</accession>
<keyword evidence="1" id="KW-1133">Transmembrane helix</keyword>
<reference evidence="2 3" key="1">
    <citation type="submission" date="2021-05" db="EMBL/GenBank/DDBJ databases">
        <title>Aequorivita echinoideorum JCM 30378 genome.</title>
        <authorList>
            <person name="Zhang H."/>
            <person name="Li C."/>
        </authorList>
    </citation>
    <scope>NUCLEOTIDE SEQUENCE [LARGE SCALE GENOMIC DNA]</scope>
    <source>
        <strain evidence="2 3">JCM30378</strain>
    </source>
</reference>
<protein>
    <submittedName>
        <fullName evidence="2">Uncharacterized protein</fullName>
    </submittedName>
</protein>
<evidence type="ECO:0000313" key="3">
    <source>
        <dbReference type="Proteomes" id="UP001297092"/>
    </source>
</evidence>
<sequence>MKIDAYDRELFDPNNVPLLGSLGLLALGDIGFSAWRKAKINNGFKKEYDEAE</sequence>
<evidence type="ECO:0000256" key="1">
    <source>
        <dbReference type="SAM" id="Phobius"/>
    </source>
</evidence>
<comment type="caution">
    <text evidence="2">The sequence shown here is derived from an EMBL/GenBank/DDBJ whole genome shotgun (WGS) entry which is preliminary data.</text>
</comment>
<feature type="transmembrane region" description="Helical" evidence="1">
    <location>
        <begin position="16"/>
        <end position="35"/>
    </location>
</feature>
<proteinExistence type="predicted"/>
<keyword evidence="3" id="KW-1185">Reference proteome</keyword>
<dbReference type="RefSeq" id="WP_214111527.1">
    <property type="nucleotide sequence ID" value="NZ_JAHCTB010000001.1"/>
</dbReference>